<sequence>MMSYEDYQDRVLTCRDCGQDFVFSAGEQAFFASKGLTNPPARCPDCRAARRNGSRSQSSPRSSREQYEAVCSNCGRQTTVPFLPREDRPVYCSDCYQEVRSSRGGRRDESRSYSYSGSYEGGHGRGRERRGGRRW</sequence>
<keyword evidence="5" id="KW-1185">Reference proteome</keyword>
<dbReference type="Pfam" id="PF23477">
    <property type="entry name" value="zf_Tbcl_2"/>
    <property type="match status" value="1"/>
</dbReference>
<gene>
    <name evidence="4" type="ORF">A4R35_16345</name>
</gene>
<name>A0A328VMR2_9CHLR</name>
<dbReference type="Pfam" id="PF13451">
    <property type="entry name" value="zf_Tbcl"/>
    <property type="match status" value="1"/>
</dbReference>
<dbReference type="RefSeq" id="WP_223258369.1">
    <property type="nucleotide sequence ID" value="NZ_MCIF01000002.1"/>
</dbReference>
<comment type="caution">
    <text evidence="4">The sequence shown here is derived from an EMBL/GenBank/DDBJ whole genome shotgun (WGS) entry which is preliminary data.</text>
</comment>
<feature type="domain" description="Probable zinc-binding" evidence="2">
    <location>
        <begin position="8"/>
        <end position="52"/>
    </location>
</feature>
<feature type="region of interest" description="Disordered" evidence="1">
    <location>
        <begin position="34"/>
        <end position="66"/>
    </location>
</feature>
<evidence type="ECO:0000313" key="5">
    <source>
        <dbReference type="Proteomes" id="UP000248706"/>
    </source>
</evidence>
<feature type="compositionally biased region" description="Basic residues" evidence="1">
    <location>
        <begin position="124"/>
        <end position="135"/>
    </location>
</feature>
<dbReference type="InterPro" id="IPR026363">
    <property type="entry name" value="CxxC-x17-CxxC_dom"/>
</dbReference>
<feature type="domain" description="CxxC-x17-CxxC" evidence="3">
    <location>
        <begin position="64"/>
        <end position="99"/>
    </location>
</feature>
<evidence type="ECO:0000256" key="1">
    <source>
        <dbReference type="SAM" id="MobiDB-lite"/>
    </source>
</evidence>
<dbReference type="EMBL" id="MCIF01000002">
    <property type="protein sequence ID" value="RAQ97110.1"/>
    <property type="molecule type" value="Genomic_DNA"/>
</dbReference>
<proteinExistence type="predicted"/>
<evidence type="ECO:0000259" key="3">
    <source>
        <dbReference type="Pfam" id="PF23477"/>
    </source>
</evidence>
<dbReference type="InterPro" id="IPR025306">
    <property type="entry name" value="Zn-bnd_dom_prob"/>
</dbReference>
<dbReference type="Proteomes" id="UP000248706">
    <property type="component" value="Unassembled WGS sequence"/>
</dbReference>
<evidence type="ECO:0000259" key="2">
    <source>
        <dbReference type="Pfam" id="PF13451"/>
    </source>
</evidence>
<evidence type="ECO:0000313" key="4">
    <source>
        <dbReference type="EMBL" id="RAQ97110.1"/>
    </source>
</evidence>
<dbReference type="NCBIfam" id="TIGR04272">
    <property type="entry name" value="cxxc_cxxc_Mbark"/>
    <property type="match status" value="1"/>
</dbReference>
<dbReference type="AlphaFoldDB" id="A0A328VMR2"/>
<protein>
    <submittedName>
        <fullName evidence="4">Uncharacterized protein</fullName>
    </submittedName>
</protein>
<feature type="region of interest" description="Disordered" evidence="1">
    <location>
        <begin position="97"/>
        <end position="135"/>
    </location>
</feature>
<accession>A0A328VMR2</accession>
<reference evidence="4 5" key="1">
    <citation type="submission" date="2016-08" db="EMBL/GenBank/DDBJ databases">
        <title>Analysis of Carbohydrate Active Enzymes in Thermogemmatispora T81 Reveals Carbohydrate Degradation Ability.</title>
        <authorList>
            <person name="Tomazini A."/>
            <person name="Lal S."/>
            <person name="Stott M."/>
            <person name="Henrissat B."/>
            <person name="Polikarpov I."/>
            <person name="Sparling R."/>
            <person name="Levin D.B."/>
        </authorList>
    </citation>
    <scope>NUCLEOTIDE SEQUENCE [LARGE SCALE GENOMIC DNA]</scope>
    <source>
        <strain evidence="4 5">T81</strain>
    </source>
</reference>
<organism evidence="4 5">
    <name type="scientific">Thermogemmatispora tikiterensis</name>
    <dbReference type="NCBI Taxonomy" id="1825093"/>
    <lineage>
        <taxon>Bacteria</taxon>
        <taxon>Bacillati</taxon>
        <taxon>Chloroflexota</taxon>
        <taxon>Ktedonobacteria</taxon>
        <taxon>Thermogemmatisporales</taxon>
        <taxon>Thermogemmatisporaceae</taxon>
        <taxon>Thermogemmatispora</taxon>
    </lineage>
</organism>